<reference evidence="1" key="1">
    <citation type="submission" date="2014-12" db="EMBL/GenBank/DDBJ databases">
        <title>Insight into the proteome of Arion vulgaris.</title>
        <authorList>
            <person name="Aradska J."/>
            <person name="Bulat T."/>
            <person name="Smidak R."/>
            <person name="Sarate P."/>
            <person name="Gangsoo J."/>
            <person name="Sialana F."/>
            <person name="Bilban M."/>
            <person name="Lubec G."/>
        </authorList>
    </citation>
    <scope>NUCLEOTIDE SEQUENCE</scope>
    <source>
        <tissue evidence="1">Skin</tissue>
    </source>
</reference>
<sequence>MGTDGLLTLFLGIQGDIEDLDVGVVGFDDAGVAGLDGVGVEMAGFDGAGGVADGAGVVDGAEVVGIDDAVDVGFDDAGGVNLDDAGVVNLDDAGAVRSDDAEVVVLDYEKYWKLAALATVGHTVDFHMVVVDTEEHS</sequence>
<organism evidence="1">
    <name type="scientific">Arion vulgaris</name>
    <dbReference type="NCBI Taxonomy" id="1028688"/>
    <lineage>
        <taxon>Eukaryota</taxon>
        <taxon>Metazoa</taxon>
        <taxon>Spiralia</taxon>
        <taxon>Lophotrochozoa</taxon>
        <taxon>Mollusca</taxon>
        <taxon>Gastropoda</taxon>
        <taxon>Heterobranchia</taxon>
        <taxon>Euthyneura</taxon>
        <taxon>Panpulmonata</taxon>
        <taxon>Eupulmonata</taxon>
        <taxon>Stylommatophora</taxon>
        <taxon>Helicina</taxon>
        <taxon>Arionoidea</taxon>
        <taxon>Arionidae</taxon>
        <taxon>Arion</taxon>
    </lineage>
</organism>
<accession>A0A0B6ZSM5</accession>
<dbReference type="EMBL" id="HACG01023966">
    <property type="protein sequence ID" value="CEK70831.1"/>
    <property type="molecule type" value="Transcribed_RNA"/>
</dbReference>
<proteinExistence type="predicted"/>
<name>A0A0B6ZSM5_9EUPU</name>
<gene>
    <name evidence="1" type="primary">ORF75813</name>
</gene>
<protein>
    <submittedName>
        <fullName evidence="1">Uncharacterized protein</fullName>
    </submittedName>
</protein>
<dbReference type="AlphaFoldDB" id="A0A0B6ZSM5"/>
<evidence type="ECO:0000313" key="1">
    <source>
        <dbReference type="EMBL" id="CEK70831.1"/>
    </source>
</evidence>